<reference evidence="2" key="1">
    <citation type="journal article" date="2019" name="Int. J. Syst. Evol. Microbiol.">
        <title>The Global Catalogue of Microorganisms (GCM) 10K type strain sequencing project: providing services to taxonomists for standard genome sequencing and annotation.</title>
        <authorList>
            <consortium name="The Broad Institute Genomics Platform"/>
            <consortium name="The Broad Institute Genome Sequencing Center for Infectious Disease"/>
            <person name="Wu L."/>
            <person name="Ma J."/>
        </authorList>
    </citation>
    <scope>NUCLEOTIDE SEQUENCE [LARGE SCALE GENOMIC DNA]</scope>
    <source>
        <strain evidence="2">CGMCC 1.15043</strain>
    </source>
</reference>
<evidence type="ECO:0000313" key="2">
    <source>
        <dbReference type="Proteomes" id="UP000615455"/>
    </source>
</evidence>
<dbReference type="Proteomes" id="UP000615455">
    <property type="component" value="Unassembled WGS sequence"/>
</dbReference>
<proteinExistence type="predicted"/>
<accession>A0ABQ1F608</accession>
<name>A0ABQ1F608_9BACL</name>
<protein>
    <submittedName>
        <fullName evidence="1">Uncharacterized protein</fullName>
    </submittedName>
</protein>
<dbReference type="EMBL" id="BMHE01000036">
    <property type="protein sequence ID" value="GFZ99708.1"/>
    <property type="molecule type" value="Genomic_DNA"/>
</dbReference>
<keyword evidence="2" id="KW-1185">Reference proteome</keyword>
<organism evidence="1 2">
    <name type="scientific">Paenibacillus marchantiophytorum</name>
    <dbReference type="NCBI Taxonomy" id="1619310"/>
    <lineage>
        <taxon>Bacteria</taxon>
        <taxon>Bacillati</taxon>
        <taxon>Bacillota</taxon>
        <taxon>Bacilli</taxon>
        <taxon>Bacillales</taxon>
        <taxon>Paenibacillaceae</taxon>
        <taxon>Paenibacillus</taxon>
    </lineage>
</organism>
<gene>
    <name evidence="1" type="ORF">GCM10008018_52480</name>
</gene>
<sequence>MNMYVNGQKLTSNLHYQDHLNAVIPVQVYYQNHHKDIGFIEIYSPHFVKINHTFYNRKTHVFLSRPGY</sequence>
<evidence type="ECO:0000313" key="1">
    <source>
        <dbReference type="EMBL" id="GFZ99708.1"/>
    </source>
</evidence>
<comment type="caution">
    <text evidence="1">The sequence shown here is derived from an EMBL/GenBank/DDBJ whole genome shotgun (WGS) entry which is preliminary data.</text>
</comment>